<accession>A0A372JR42</accession>
<feature type="domain" description="PKD" evidence="1">
    <location>
        <begin position="69"/>
        <end position="118"/>
    </location>
</feature>
<reference evidence="2 3" key="1">
    <citation type="submission" date="2018-08" db="EMBL/GenBank/DDBJ databases">
        <title>Actinomadura jelena sp. nov., a novel Actinomycete isolated from soil in Chad.</title>
        <authorList>
            <person name="Shi L."/>
        </authorList>
    </citation>
    <scope>NUCLEOTIDE SEQUENCE [LARGE SCALE GENOMIC DNA]</scope>
    <source>
        <strain evidence="2 3">NEAU-G17</strain>
    </source>
</reference>
<dbReference type="PROSITE" id="PS50093">
    <property type="entry name" value="PKD"/>
    <property type="match status" value="1"/>
</dbReference>
<dbReference type="Proteomes" id="UP000261811">
    <property type="component" value="Unassembled WGS sequence"/>
</dbReference>
<comment type="caution">
    <text evidence="2">The sequence shown here is derived from an EMBL/GenBank/DDBJ whole genome shotgun (WGS) entry which is preliminary data.</text>
</comment>
<gene>
    <name evidence="2" type="ORF">DZF91_07750</name>
</gene>
<dbReference type="AlphaFoldDB" id="A0A372JR42"/>
<dbReference type="SUPFAM" id="SSF49299">
    <property type="entry name" value="PKD domain"/>
    <property type="match status" value="1"/>
</dbReference>
<organism evidence="2 3">
    <name type="scientific">Actinomadura logoneensis</name>
    <dbReference type="NCBI Taxonomy" id="2293572"/>
    <lineage>
        <taxon>Bacteria</taxon>
        <taxon>Bacillati</taxon>
        <taxon>Actinomycetota</taxon>
        <taxon>Actinomycetes</taxon>
        <taxon>Streptosporangiales</taxon>
        <taxon>Thermomonosporaceae</taxon>
        <taxon>Actinomadura</taxon>
    </lineage>
</organism>
<evidence type="ECO:0000259" key="1">
    <source>
        <dbReference type="PROSITE" id="PS50093"/>
    </source>
</evidence>
<proteinExistence type="predicted"/>
<name>A0A372JR42_9ACTN</name>
<keyword evidence="3" id="KW-1185">Reference proteome</keyword>
<dbReference type="InterPro" id="IPR035986">
    <property type="entry name" value="PKD_dom_sf"/>
</dbReference>
<protein>
    <recommendedName>
        <fullName evidence="1">PKD domain-containing protein</fullName>
    </recommendedName>
</protein>
<dbReference type="GO" id="GO:0005975">
    <property type="term" value="P:carbohydrate metabolic process"/>
    <property type="evidence" value="ECO:0007669"/>
    <property type="project" value="UniProtKB-ARBA"/>
</dbReference>
<dbReference type="Pfam" id="PF00801">
    <property type="entry name" value="PKD"/>
    <property type="match status" value="1"/>
</dbReference>
<sequence>MFVTPPPKTPTADVVAMAWASFELPAPSPHTNPSGRSWVALPTYLWVDPSGWRPLRARAAVDGQTVTMTGTPRRVEWSLGDGAVGCDGPGTPYRPGGPPSNCSYAYRRSGSYTVTATAYYSVSWTCEGACDARGGTYGTFPVSASTSLTVQEIQTRTTG</sequence>
<evidence type="ECO:0000313" key="2">
    <source>
        <dbReference type="EMBL" id="RFU42234.1"/>
    </source>
</evidence>
<dbReference type="EMBL" id="QURH01000146">
    <property type="protein sequence ID" value="RFU42234.1"/>
    <property type="molecule type" value="Genomic_DNA"/>
</dbReference>
<dbReference type="InterPro" id="IPR000601">
    <property type="entry name" value="PKD_dom"/>
</dbReference>
<dbReference type="Gene3D" id="2.60.40.10">
    <property type="entry name" value="Immunoglobulins"/>
    <property type="match status" value="1"/>
</dbReference>
<evidence type="ECO:0000313" key="3">
    <source>
        <dbReference type="Proteomes" id="UP000261811"/>
    </source>
</evidence>
<dbReference type="InterPro" id="IPR013783">
    <property type="entry name" value="Ig-like_fold"/>
</dbReference>